<feature type="compositionally biased region" description="Low complexity" evidence="1">
    <location>
        <begin position="23"/>
        <end position="35"/>
    </location>
</feature>
<evidence type="ECO:0000313" key="3">
    <source>
        <dbReference type="Proteomes" id="UP001151518"/>
    </source>
</evidence>
<evidence type="ECO:0000256" key="1">
    <source>
        <dbReference type="SAM" id="MobiDB-lite"/>
    </source>
</evidence>
<feature type="compositionally biased region" description="Basic and acidic residues" evidence="1">
    <location>
        <begin position="193"/>
        <end position="211"/>
    </location>
</feature>
<dbReference type="AlphaFoldDB" id="A0A9W8L0T6"/>
<gene>
    <name evidence="2" type="ORF">GGI25_000677</name>
</gene>
<feature type="compositionally biased region" description="Polar residues" evidence="1">
    <location>
        <begin position="45"/>
        <end position="65"/>
    </location>
</feature>
<evidence type="ECO:0000313" key="2">
    <source>
        <dbReference type="EMBL" id="KAJ2680385.1"/>
    </source>
</evidence>
<organism evidence="2 3">
    <name type="scientific">Coemansia spiralis</name>
    <dbReference type="NCBI Taxonomy" id="417178"/>
    <lineage>
        <taxon>Eukaryota</taxon>
        <taxon>Fungi</taxon>
        <taxon>Fungi incertae sedis</taxon>
        <taxon>Zoopagomycota</taxon>
        <taxon>Kickxellomycotina</taxon>
        <taxon>Kickxellomycetes</taxon>
        <taxon>Kickxellales</taxon>
        <taxon>Kickxellaceae</taxon>
        <taxon>Coemansia</taxon>
    </lineage>
</organism>
<protein>
    <submittedName>
        <fullName evidence="2">Uncharacterized protein</fullName>
    </submittedName>
</protein>
<accession>A0A9W8L0T6</accession>
<dbReference type="Proteomes" id="UP001151518">
    <property type="component" value="Unassembled WGS sequence"/>
</dbReference>
<dbReference type="EMBL" id="JANBTW010000005">
    <property type="protein sequence ID" value="KAJ2680385.1"/>
    <property type="molecule type" value="Genomic_DNA"/>
</dbReference>
<name>A0A9W8L0T6_9FUNG</name>
<sequence length="222" mass="23690">MAPNHSSSDKSVVAPQPIPAPPAFMQQQLQQQQQQGPGEQHRRNSFTGWSQSIFGLPQSTRTQTFPGGGTSPPAAFPQYQVRAQSFSNSADNTNTTAAGASSENTPSAFSGIGLFRRFSTSNAQQQMPPAQIAHNALGTGHALYTAEATARGGSSSAELSDAVAGSHHPWSAGHHKSPAAFQHLHGHHPQPRALDEVRARDDPPSRPDSRMRNLMLSGQFLI</sequence>
<reference evidence="2" key="1">
    <citation type="submission" date="2022-07" db="EMBL/GenBank/DDBJ databases">
        <title>Phylogenomic reconstructions and comparative analyses of Kickxellomycotina fungi.</title>
        <authorList>
            <person name="Reynolds N.K."/>
            <person name="Stajich J.E."/>
            <person name="Barry K."/>
            <person name="Grigoriev I.V."/>
            <person name="Crous P."/>
            <person name="Smith M.E."/>
        </authorList>
    </citation>
    <scope>NUCLEOTIDE SEQUENCE</scope>
    <source>
        <strain evidence="2">NRRL 3115</strain>
    </source>
</reference>
<proteinExistence type="predicted"/>
<feature type="region of interest" description="Disordered" evidence="1">
    <location>
        <begin position="155"/>
        <end position="222"/>
    </location>
</feature>
<comment type="caution">
    <text evidence="2">The sequence shown here is derived from an EMBL/GenBank/DDBJ whole genome shotgun (WGS) entry which is preliminary data.</text>
</comment>
<feature type="compositionally biased region" description="Polar residues" evidence="1">
    <location>
        <begin position="1"/>
        <end position="10"/>
    </location>
</feature>
<feature type="compositionally biased region" description="Polar residues" evidence="1">
    <location>
        <begin position="81"/>
        <end position="106"/>
    </location>
</feature>
<dbReference type="OrthoDB" id="5585186at2759"/>
<feature type="region of interest" description="Disordered" evidence="1">
    <location>
        <begin position="1"/>
        <end position="106"/>
    </location>
</feature>